<evidence type="ECO:0000313" key="5">
    <source>
        <dbReference type="Proteomes" id="UP000597668"/>
    </source>
</evidence>
<dbReference type="InterPro" id="IPR041802">
    <property type="entry name" value="MPP_YfcE"/>
</dbReference>
<keyword evidence="5" id="KW-1185">Reference proteome</keyword>
<dbReference type="Gene3D" id="3.60.21.10">
    <property type="match status" value="1"/>
</dbReference>
<evidence type="ECO:0000256" key="1">
    <source>
        <dbReference type="ARBA" id="ARBA00008950"/>
    </source>
</evidence>
<sequence>MQIIVLSDNHGRSSVVERIVDAHPGCDTYLHLGDSQGGMDHIQELYPNKTFYCVRGNCDGSCDYPDELELTFQGHHLLAVHGHQQGVKYSLSALLAEGRRRGADICLFGHTHQPCQQYQDGIYLLNPGSCARPAQGRPTYGVLDIRRDQGVLFSLAEV</sequence>
<organism evidence="4 5">
    <name type="scientific">Neobittarella massiliensis</name>
    <name type="common">ex Bilen et al. 2018</name>
    <dbReference type="NCBI Taxonomy" id="2041842"/>
    <lineage>
        <taxon>Bacteria</taxon>
        <taxon>Bacillati</taxon>
        <taxon>Bacillota</taxon>
        <taxon>Clostridia</taxon>
        <taxon>Eubacteriales</taxon>
        <taxon>Oscillospiraceae</taxon>
        <taxon>Neobittarella (ex Bilen et al. 2018)</taxon>
    </lineage>
</organism>
<dbReference type="CDD" id="cd00841">
    <property type="entry name" value="MPP_YfcE"/>
    <property type="match status" value="1"/>
</dbReference>
<comment type="cofactor">
    <cofactor evidence="2">
        <name>a divalent metal cation</name>
        <dbReference type="ChEBI" id="CHEBI:60240"/>
    </cofactor>
</comment>
<dbReference type="EC" id="3.1.4.-" evidence="2"/>
<evidence type="ECO:0000259" key="3">
    <source>
        <dbReference type="Pfam" id="PF12850"/>
    </source>
</evidence>
<dbReference type="GO" id="GO:0016787">
    <property type="term" value="F:hydrolase activity"/>
    <property type="evidence" value="ECO:0007669"/>
    <property type="project" value="UniProtKB-UniRule"/>
</dbReference>
<accession>A0A8J6IPB3</accession>
<dbReference type="InterPro" id="IPR024654">
    <property type="entry name" value="Calcineurin-like_PHP_lpxH"/>
</dbReference>
<keyword evidence="2" id="KW-0479">Metal-binding</keyword>
<reference evidence="4" key="1">
    <citation type="submission" date="2020-08" db="EMBL/GenBank/DDBJ databases">
        <authorList>
            <person name="Liu C."/>
            <person name="Sun Q."/>
        </authorList>
    </citation>
    <scope>NUCLEOTIDE SEQUENCE</scope>
    <source>
        <strain evidence="4">NSJ-65</strain>
    </source>
</reference>
<protein>
    <recommendedName>
        <fullName evidence="2">Phosphoesterase</fullName>
        <ecNumber evidence="2">3.1.4.-</ecNumber>
    </recommendedName>
</protein>
<dbReference type="RefSeq" id="WP_186488797.1">
    <property type="nucleotide sequence ID" value="NZ_JACOGI010000005.1"/>
</dbReference>
<feature type="domain" description="Calcineurin-like phosphoesterase" evidence="3">
    <location>
        <begin position="1"/>
        <end position="147"/>
    </location>
</feature>
<proteinExistence type="inferred from homology"/>
<dbReference type="PANTHER" id="PTHR11124">
    <property type="entry name" value="VACUOLAR SORTING PROTEIN VPS29"/>
    <property type="match status" value="1"/>
</dbReference>
<dbReference type="AlphaFoldDB" id="A0A8J6IPB3"/>
<dbReference type="Pfam" id="PF12850">
    <property type="entry name" value="Metallophos_2"/>
    <property type="match status" value="1"/>
</dbReference>
<dbReference type="EMBL" id="JACOGI010000005">
    <property type="protein sequence ID" value="MBC3517374.1"/>
    <property type="molecule type" value="Genomic_DNA"/>
</dbReference>
<name>A0A8J6IPB3_9FIRM</name>
<dbReference type="InterPro" id="IPR029052">
    <property type="entry name" value="Metallo-depent_PP-like"/>
</dbReference>
<comment type="caution">
    <text evidence="4">The sequence shown here is derived from an EMBL/GenBank/DDBJ whole genome shotgun (WGS) entry which is preliminary data.</text>
</comment>
<dbReference type="Proteomes" id="UP000597668">
    <property type="component" value="Unassembled WGS sequence"/>
</dbReference>
<dbReference type="NCBIfam" id="TIGR00040">
    <property type="entry name" value="yfcE"/>
    <property type="match status" value="1"/>
</dbReference>
<dbReference type="SUPFAM" id="SSF56300">
    <property type="entry name" value="Metallo-dependent phosphatases"/>
    <property type="match status" value="1"/>
</dbReference>
<dbReference type="InterPro" id="IPR000979">
    <property type="entry name" value="Phosphodiesterase_MJ0936/Vps29"/>
</dbReference>
<dbReference type="GO" id="GO:0046872">
    <property type="term" value="F:metal ion binding"/>
    <property type="evidence" value="ECO:0007669"/>
    <property type="project" value="UniProtKB-KW"/>
</dbReference>
<gene>
    <name evidence="4" type="ORF">H8K20_13380</name>
</gene>
<evidence type="ECO:0000256" key="2">
    <source>
        <dbReference type="RuleBase" id="RU362039"/>
    </source>
</evidence>
<comment type="similarity">
    <text evidence="1 2">Belongs to the metallophosphoesterase superfamily. YfcE family.</text>
</comment>
<evidence type="ECO:0000313" key="4">
    <source>
        <dbReference type="EMBL" id="MBC3517374.1"/>
    </source>
</evidence>